<evidence type="ECO:0000313" key="1">
    <source>
        <dbReference type="EMBL" id="GFX87139.1"/>
    </source>
</evidence>
<proteinExistence type="predicted"/>
<comment type="caution">
    <text evidence="1">The sequence shown here is derived from an EMBL/GenBank/DDBJ whole genome shotgun (WGS) entry which is preliminary data.</text>
</comment>
<organism evidence="1 2">
    <name type="scientific">Trichonephila clavipes</name>
    <name type="common">Golden silk orbweaver</name>
    <name type="synonym">Nephila clavipes</name>
    <dbReference type="NCBI Taxonomy" id="2585209"/>
    <lineage>
        <taxon>Eukaryota</taxon>
        <taxon>Metazoa</taxon>
        <taxon>Ecdysozoa</taxon>
        <taxon>Arthropoda</taxon>
        <taxon>Chelicerata</taxon>
        <taxon>Arachnida</taxon>
        <taxon>Araneae</taxon>
        <taxon>Araneomorphae</taxon>
        <taxon>Entelegynae</taxon>
        <taxon>Araneoidea</taxon>
        <taxon>Nephilidae</taxon>
        <taxon>Trichonephila</taxon>
    </lineage>
</organism>
<accession>A0A8X6R6R3</accession>
<protein>
    <submittedName>
        <fullName evidence="1">Uncharacterized protein</fullName>
    </submittedName>
</protein>
<name>A0A8X6R6R3_TRICX</name>
<keyword evidence="2" id="KW-1185">Reference proteome</keyword>
<dbReference type="Proteomes" id="UP000887159">
    <property type="component" value="Unassembled WGS sequence"/>
</dbReference>
<dbReference type="EMBL" id="BMAU01021022">
    <property type="protein sequence ID" value="GFX87139.1"/>
    <property type="molecule type" value="Genomic_DNA"/>
</dbReference>
<gene>
    <name evidence="1" type="ORF">TNCV_2151921</name>
</gene>
<dbReference type="AlphaFoldDB" id="A0A8X6R6R3"/>
<sequence>MKAFPIPLPNTGANNCQNPLSLNISPGAQMEGQDYGRVALSNGMSPLIKNQPRIAPTVNNLAFSLFLYRLEGMPCLSQKGTSVQKEDEIFKVTVKGIPNQAENSPDLKY</sequence>
<evidence type="ECO:0000313" key="2">
    <source>
        <dbReference type="Proteomes" id="UP000887159"/>
    </source>
</evidence>
<reference evidence="1" key="1">
    <citation type="submission" date="2020-08" db="EMBL/GenBank/DDBJ databases">
        <title>Multicomponent nature underlies the extraordinary mechanical properties of spider dragline silk.</title>
        <authorList>
            <person name="Kono N."/>
            <person name="Nakamura H."/>
            <person name="Mori M."/>
            <person name="Yoshida Y."/>
            <person name="Ohtoshi R."/>
            <person name="Malay A.D."/>
            <person name="Moran D.A.P."/>
            <person name="Tomita M."/>
            <person name="Numata K."/>
            <person name="Arakawa K."/>
        </authorList>
    </citation>
    <scope>NUCLEOTIDE SEQUENCE</scope>
</reference>